<proteinExistence type="predicted"/>
<feature type="non-terminal residue" evidence="1">
    <location>
        <position position="1"/>
    </location>
</feature>
<sequence length="144" mass="16095">LAKSPCFIAESDTETLTEKNAGSRAKWSRRSGDEKAFEIVSDMIKPVFENTPNGLRNYLVNSSSTVSIWQRLNDMVYPVVLELLQDLGDFAKREVNRKGNSARTVFDKIPAADVGNDLAEIVLVRLSEKLRSDFGTSNRQRNAS</sequence>
<evidence type="ECO:0000313" key="2">
    <source>
        <dbReference type="Proteomes" id="UP000252519"/>
    </source>
</evidence>
<organism evidence="1 2">
    <name type="scientific">Ancylostoma caninum</name>
    <name type="common">Dog hookworm</name>
    <dbReference type="NCBI Taxonomy" id="29170"/>
    <lineage>
        <taxon>Eukaryota</taxon>
        <taxon>Metazoa</taxon>
        <taxon>Ecdysozoa</taxon>
        <taxon>Nematoda</taxon>
        <taxon>Chromadorea</taxon>
        <taxon>Rhabditida</taxon>
        <taxon>Rhabditina</taxon>
        <taxon>Rhabditomorpha</taxon>
        <taxon>Strongyloidea</taxon>
        <taxon>Ancylostomatidae</taxon>
        <taxon>Ancylostomatinae</taxon>
        <taxon>Ancylostoma</taxon>
    </lineage>
</organism>
<comment type="caution">
    <text evidence="1">The sequence shown here is derived from an EMBL/GenBank/DDBJ whole genome shotgun (WGS) entry which is preliminary data.</text>
</comment>
<protein>
    <submittedName>
        <fullName evidence="1">Uncharacterized protein</fullName>
    </submittedName>
</protein>
<evidence type="ECO:0000313" key="1">
    <source>
        <dbReference type="EMBL" id="RCN35804.1"/>
    </source>
</evidence>
<dbReference type="EMBL" id="JOJR01000624">
    <property type="protein sequence ID" value="RCN35804.1"/>
    <property type="molecule type" value="Genomic_DNA"/>
</dbReference>
<name>A0A368FUA9_ANCCA</name>
<dbReference type="Proteomes" id="UP000252519">
    <property type="component" value="Unassembled WGS sequence"/>
</dbReference>
<reference evidence="1 2" key="1">
    <citation type="submission" date="2014-10" db="EMBL/GenBank/DDBJ databases">
        <title>Draft genome of the hookworm Ancylostoma caninum.</title>
        <authorList>
            <person name="Mitreva M."/>
        </authorList>
    </citation>
    <scope>NUCLEOTIDE SEQUENCE [LARGE SCALE GENOMIC DNA]</scope>
    <source>
        <strain evidence="1 2">Baltimore</strain>
    </source>
</reference>
<accession>A0A368FUA9</accession>
<dbReference type="OrthoDB" id="5782729at2759"/>
<keyword evidence="2" id="KW-1185">Reference proteome</keyword>
<gene>
    <name evidence="1" type="ORF">ANCCAN_18320</name>
</gene>
<dbReference type="AlphaFoldDB" id="A0A368FUA9"/>